<dbReference type="PRINTS" id="PR00446">
    <property type="entry name" value="HYDRGNUPTAKE"/>
</dbReference>
<proteinExistence type="inferred from homology"/>
<dbReference type="GO" id="GO:0008047">
    <property type="term" value="F:enzyme activator activity"/>
    <property type="evidence" value="ECO:0007669"/>
    <property type="project" value="InterPro"/>
</dbReference>
<dbReference type="PANTHER" id="PTHR30302:SF1">
    <property type="entry name" value="HYDROGENASE 2 MATURATION PROTEASE"/>
    <property type="match status" value="1"/>
</dbReference>
<reference evidence="6 7" key="1">
    <citation type="submission" date="2020-04" db="EMBL/GenBank/DDBJ databases">
        <title>MicrobeNet Type strains.</title>
        <authorList>
            <person name="Nicholson A.C."/>
        </authorList>
    </citation>
    <scope>NUCLEOTIDE SEQUENCE [LARGE SCALE GENOMIC DNA]</scope>
    <source>
        <strain evidence="6 7">ATCC BAA-14</strain>
    </source>
</reference>
<dbReference type="GO" id="GO:0004190">
    <property type="term" value="F:aspartic-type endopeptidase activity"/>
    <property type="evidence" value="ECO:0007669"/>
    <property type="project" value="UniProtKB-KW"/>
</dbReference>
<dbReference type="PANTHER" id="PTHR30302">
    <property type="entry name" value="HYDROGENASE 1 MATURATION PROTEASE"/>
    <property type="match status" value="1"/>
</dbReference>
<dbReference type="GO" id="GO:0016485">
    <property type="term" value="P:protein processing"/>
    <property type="evidence" value="ECO:0007669"/>
    <property type="project" value="TreeGrafter"/>
</dbReference>
<accession>A0A846WVY1</accession>
<dbReference type="InterPro" id="IPR023430">
    <property type="entry name" value="Pept_HybD-like_dom_sf"/>
</dbReference>
<evidence type="ECO:0000256" key="2">
    <source>
        <dbReference type="ARBA" id="ARBA00022670"/>
    </source>
</evidence>
<protein>
    <submittedName>
        <fullName evidence="6">Hydrogenase maturation protease</fullName>
    </submittedName>
</protein>
<dbReference type="RefSeq" id="WP_006368951.1">
    <property type="nucleotide sequence ID" value="NZ_CP073075.1"/>
</dbReference>
<evidence type="ECO:0000256" key="1">
    <source>
        <dbReference type="ARBA" id="ARBA00006814"/>
    </source>
</evidence>
<keyword evidence="2 6" id="KW-0645">Protease</keyword>
<sequence>MASTPASSTQPGSVPPAPSDLLADDPHPPEPADLVVVGCGNLIRGDDAVGPLVIRRLWDRHGVVDGVRLVDGGTAGMDVAFALRGARRVIIVDAARTGQPPGTVFRLPAAELGDIGPDPGVHTHSFRWDHALGFARWMLGETCPDDITVLLVEAQSLEPVALDAEEPLRPPVAAAAEQIIELITAEYPSPPQPAEPEVEFTNAGSLLVDADVAARFFPTDSIAARCDGDDLLIYPLRSTSAGGLLLKQRSAGGDRATVVRQVFDDAGRTAPVGRFVLRWDADHHVARVRIGER</sequence>
<comment type="similarity">
    <text evidence="1">Belongs to the peptidase A31 family.</text>
</comment>
<feature type="compositionally biased region" description="Polar residues" evidence="5">
    <location>
        <begin position="1"/>
        <end position="12"/>
    </location>
</feature>
<dbReference type="SUPFAM" id="SSF53163">
    <property type="entry name" value="HybD-like"/>
    <property type="match status" value="1"/>
</dbReference>
<evidence type="ECO:0000256" key="4">
    <source>
        <dbReference type="ARBA" id="ARBA00022801"/>
    </source>
</evidence>
<feature type="region of interest" description="Disordered" evidence="5">
    <location>
        <begin position="1"/>
        <end position="30"/>
    </location>
</feature>
<evidence type="ECO:0000256" key="5">
    <source>
        <dbReference type="SAM" id="MobiDB-lite"/>
    </source>
</evidence>
<gene>
    <name evidence="6" type="ORF">HGA05_26200</name>
</gene>
<organism evidence="6 7">
    <name type="scientific">Gordonia polyisoprenivorans</name>
    <dbReference type="NCBI Taxonomy" id="84595"/>
    <lineage>
        <taxon>Bacteria</taxon>
        <taxon>Bacillati</taxon>
        <taxon>Actinomycetota</taxon>
        <taxon>Actinomycetes</taxon>
        <taxon>Mycobacteriales</taxon>
        <taxon>Gordoniaceae</taxon>
        <taxon>Gordonia</taxon>
    </lineage>
</organism>
<dbReference type="NCBIfam" id="TIGR00072">
    <property type="entry name" value="hydrog_prot"/>
    <property type="match status" value="1"/>
</dbReference>
<dbReference type="Gene3D" id="3.40.50.1450">
    <property type="entry name" value="HybD-like"/>
    <property type="match status" value="1"/>
</dbReference>
<evidence type="ECO:0000313" key="7">
    <source>
        <dbReference type="Proteomes" id="UP000563898"/>
    </source>
</evidence>
<keyword evidence="4" id="KW-0378">Hydrolase</keyword>
<dbReference type="EMBL" id="JAAXPC010000027">
    <property type="protein sequence ID" value="NKY05056.1"/>
    <property type="molecule type" value="Genomic_DNA"/>
</dbReference>
<dbReference type="AlphaFoldDB" id="A0A846WVY1"/>
<keyword evidence="3" id="KW-0064">Aspartyl protease</keyword>
<evidence type="ECO:0000256" key="3">
    <source>
        <dbReference type="ARBA" id="ARBA00022750"/>
    </source>
</evidence>
<comment type="caution">
    <text evidence="6">The sequence shown here is derived from an EMBL/GenBank/DDBJ whole genome shotgun (WGS) entry which is preliminary data.</text>
</comment>
<name>A0A846WVY1_9ACTN</name>
<dbReference type="Proteomes" id="UP000563898">
    <property type="component" value="Unassembled WGS sequence"/>
</dbReference>
<evidence type="ECO:0000313" key="6">
    <source>
        <dbReference type="EMBL" id="NKY05056.1"/>
    </source>
</evidence>
<dbReference type="InterPro" id="IPR000671">
    <property type="entry name" value="Peptidase_A31"/>
</dbReference>
<dbReference type="Pfam" id="PF01750">
    <property type="entry name" value="HycI"/>
    <property type="match status" value="1"/>
</dbReference>